<accession>A0A1I7ZQJ1</accession>
<evidence type="ECO:0000313" key="1">
    <source>
        <dbReference type="Proteomes" id="UP000095287"/>
    </source>
</evidence>
<dbReference type="Proteomes" id="UP000095287">
    <property type="component" value="Unplaced"/>
</dbReference>
<proteinExistence type="predicted"/>
<dbReference type="AlphaFoldDB" id="A0A1I7ZQJ1"/>
<name>A0A1I7ZQJ1_9BILA</name>
<dbReference type="WBParaSite" id="L893_g28601.t1">
    <property type="protein sequence ID" value="L893_g28601.t1"/>
    <property type="gene ID" value="L893_g28601"/>
</dbReference>
<evidence type="ECO:0000313" key="2">
    <source>
        <dbReference type="WBParaSite" id="L893_g28601.t1"/>
    </source>
</evidence>
<reference evidence="2" key="1">
    <citation type="submission" date="2016-11" db="UniProtKB">
        <authorList>
            <consortium name="WormBaseParasite"/>
        </authorList>
    </citation>
    <scope>IDENTIFICATION</scope>
</reference>
<protein>
    <submittedName>
        <fullName evidence="2">Diguanylate cyclase</fullName>
    </submittedName>
</protein>
<keyword evidence="1" id="KW-1185">Reference proteome</keyword>
<organism evidence="1 2">
    <name type="scientific">Steinernema glaseri</name>
    <dbReference type="NCBI Taxonomy" id="37863"/>
    <lineage>
        <taxon>Eukaryota</taxon>
        <taxon>Metazoa</taxon>
        <taxon>Ecdysozoa</taxon>
        <taxon>Nematoda</taxon>
        <taxon>Chromadorea</taxon>
        <taxon>Rhabditida</taxon>
        <taxon>Tylenchina</taxon>
        <taxon>Panagrolaimomorpha</taxon>
        <taxon>Strongyloidoidea</taxon>
        <taxon>Steinernematidae</taxon>
        <taxon>Steinernema</taxon>
    </lineage>
</organism>
<sequence>MFVLSTYYVYASVADLTITRFQEQAAAFCRVLHSLNKFAEQKTLYMRHIFNEEPSTYPNEIPARLAG</sequence>